<keyword evidence="7" id="KW-1185">Reference proteome</keyword>
<comment type="caution">
    <text evidence="6">The sequence shown here is derived from an EMBL/GenBank/DDBJ whole genome shotgun (WGS) entry which is preliminary data.</text>
</comment>
<evidence type="ECO:0000313" key="7">
    <source>
        <dbReference type="Proteomes" id="UP001283361"/>
    </source>
</evidence>
<evidence type="ECO:0000256" key="1">
    <source>
        <dbReference type="ARBA" id="ARBA00023015"/>
    </source>
</evidence>
<accession>A0AAE0XWX4</accession>
<dbReference type="SMART" id="SM00353">
    <property type="entry name" value="HLH"/>
    <property type="match status" value="1"/>
</dbReference>
<dbReference type="FunFam" id="4.10.280.10:FF:000015">
    <property type="entry name" value="T-cell acute lymphocytic leukemia 1"/>
    <property type="match status" value="1"/>
</dbReference>
<feature type="compositionally biased region" description="Low complexity" evidence="4">
    <location>
        <begin position="40"/>
        <end position="55"/>
    </location>
</feature>
<dbReference type="PANTHER" id="PTHR13864:SF15">
    <property type="entry name" value="T-CELL ACUTE LYMPHOCYTIC LEUKEMIA PROTEIN 1 HOMOLOG-RELATED"/>
    <property type="match status" value="1"/>
</dbReference>
<feature type="compositionally biased region" description="Basic and acidic residues" evidence="4">
    <location>
        <begin position="431"/>
        <end position="444"/>
    </location>
</feature>
<dbReference type="GO" id="GO:0000978">
    <property type="term" value="F:RNA polymerase II cis-regulatory region sequence-specific DNA binding"/>
    <property type="evidence" value="ECO:0007669"/>
    <property type="project" value="TreeGrafter"/>
</dbReference>
<keyword evidence="3" id="KW-0804">Transcription</keyword>
<evidence type="ECO:0000256" key="3">
    <source>
        <dbReference type="ARBA" id="ARBA00023163"/>
    </source>
</evidence>
<dbReference type="PANTHER" id="PTHR13864">
    <property type="entry name" value="T-CELL ACUTE LYMPHOCYTIC LEUKEMIA/STEM CELL LEUKEMIA-RELATED"/>
    <property type="match status" value="1"/>
</dbReference>
<reference evidence="6" key="1">
    <citation type="journal article" date="2023" name="G3 (Bethesda)">
        <title>A reference genome for the long-term kleptoplast-retaining sea slug Elysia crispata morphotype clarki.</title>
        <authorList>
            <person name="Eastman K.E."/>
            <person name="Pendleton A.L."/>
            <person name="Shaikh M.A."/>
            <person name="Suttiyut T."/>
            <person name="Ogas R."/>
            <person name="Tomko P."/>
            <person name="Gavelis G."/>
            <person name="Widhalm J.R."/>
            <person name="Wisecaver J.H."/>
        </authorList>
    </citation>
    <scope>NUCLEOTIDE SEQUENCE</scope>
    <source>
        <strain evidence="6">ECLA1</strain>
    </source>
</reference>
<feature type="domain" description="BHLH" evidence="5">
    <location>
        <begin position="172"/>
        <end position="224"/>
    </location>
</feature>
<gene>
    <name evidence="6" type="ORF">RRG08_032039</name>
</gene>
<dbReference type="AlphaFoldDB" id="A0AAE0XWX4"/>
<dbReference type="InterPro" id="IPR011598">
    <property type="entry name" value="bHLH_dom"/>
</dbReference>
<dbReference type="InterPro" id="IPR036638">
    <property type="entry name" value="HLH_DNA-bd_sf"/>
</dbReference>
<dbReference type="InterPro" id="IPR040238">
    <property type="entry name" value="TAL-like"/>
</dbReference>
<dbReference type="Proteomes" id="UP001283361">
    <property type="component" value="Unassembled WGS sequence"/>
</dbReference>
<evidence type="ECO:0000256" key="4">
    <source>
        <dbReference type="SAM" id="MobiDB-lite"/>
    </source>
</evidence>
<dbReference type="GO" id="GO:0000981">
    <property type="term" value="F:DNA-binding transcription factor activity, RNA polymerase II-specific"/>
    <property type="evidence" value="ECO:0007669"/>
    <property type="project" value="InterPro"/>
</dbReference>
<protein>
    <recommendedName>
        <fullName evidence="5">BHLH domain-containing protein</fullName>
    </recommendedName>
</protein>
<feature type="compositionally biased region" description="Basic and acidic residues" evidence="4">
    <location>
        <begin position="78"/>
        <end position="87"/>
    </location>
</feature>
<feature type="compositionally biased region" description="Polar residues" evidence="4">
    <location>
        <begin position="88"/>
        <end position="101"/>
    </location>
</feature>
<evidence type="ECO:0000256" key="2">
    <source>
        <dbReference type="ARBA" id="ARBA00023125"/>
    </source>
</evidence>
<dbReference type="PROSITE" id="PS50888">
    <property type="entry name" value="BHLH"/>
    <property type="match status" value="1"/>
</dbReference>
<proteinExistence type="predicted"/>
<name>A0AAE0XWX4_9GAST</name>
<dbReference type="CDD" id="cd19708">
    <property type="entry name" value="bHLH_TS_dHLH3B_like"/>
    <property type="match status" value="1"/>
</dbReference>
<keyword evidence="2" id="KW-0238">DNA-binding</keyword>
<evidence type="ECO:0000259" key="5">
    <source>
        <dbReference type="PROSITE" id="PS50888"/>
    </source>
</evidence>
<dbReference type="EMBL" id="JAWDGP010007454">
    <property type="protein sequence ID" value="KAK3717558.1"/>
    <property type="molecule type" value="Genomic_DNA"/>
</dbReference>
<keyword evidence="1" id="KW-0805">Transcription regulation</keyword>
<feature type="compositionally biased region" description="Basic and acidic residues" evidence="4">
    <location>
        <begin position="11"/>
        <end position="39"/>
    </location>
</feature>
<feature type="region of interest" description="Disordered" evidence="4">
    <location>
        <begin position="1"/>
        <end position="101"/>
    </location>
</feature>
<sequence>MNSCMGNPLTEEVRTKGTVEHGAAEEVTVDRVLKADEGRSNSSPSLSTSSSSPSSSEEEEDIDEDRASFNDVSDDVFSPERAEDESHSPISASGPITYSGFRSSPHHTVPLLTKISPPSFSDSNVNCHVSGNISAGTLRSFPGPTERLSGHCRQTLALAVGHEPVSGGRKVVRRVFTNTRERWRQQNVNGAFCELRKLVPTHPPDKKLSKNEILRLAIRYIDLLNKVLDYQQANEQSHEEEVLEKREFHLSTQSNQTGHPTKNSKFDTKTTCLFRTESNSIEDHSGKHECQNPLFCISNPCTAPYSKNYTGTYTRSPDLYTVVETEITDSLDREDTTLEKSSNEGDHQHIADHVQDHLTNMEKMVPKQYFDIHVQDYSLDKNSNVCSQRASFSSKIISPRNSRLLSGRSGKVKIRSSSKKCLTLDSEDYVDRGGQHGVTRDRNKNLVSRNKTRDSFSAYSKTKSYDTNRIPACH</sequence>
<dbReference type="SUPFAM" id="SSF47459">
    <property type="entry name" value="HLH, helix-loop-helix DNA-binding domain"/>
    <property type="match status" value="1"/>
</dbReference>
<dbReference type="Gene3D" id="4.10.280.10">
    <property type="entry name" value="Helix-loop-helix DNA-binding domain"/>
    <property type="match status" value="1"/>
</dbReference>
<organism evidence="6 7">
    <name type="scientific">Elysia crispata</name>
    <name type="common">lettuce slug</name>
    <dbReference type="NCBI Taxonomy" id="231223"/>
    <lineage>
        <taxon>Eukaryota</taxon>
        <taxon>Metazoa</taxon>
        <taxon>Spiralia</taxon>
        <taxon>Lophotrochozoa</taxon>
        <taxon>Mollusca</taxon>
        <taxon>Gastropoda</taxon>
        <taxon>Heterobranchia</taxon>
        <taxon>Euthyneura</taxon>
        <taxon>Panpulmonata</taxon>
        <taxon>Sacoglossa</taxon>
        <taxon>Placobranchoidea</taxon>
        <taxon>Plakobranchidae</taxon>
        <taxon>Elysia</taxon>
    </lineage>
</organism>
<evidence type="ECO:0000313" key="6">
    <source>
        <dbReference type="EMBL" id="KAK3717558.1"/>
    </source>
</evidence>
<dbReference type="GO" id="GO:0046983">
    <property type="term" value="F:protein dimerization activity"/>
    <property type="evidence" value="ECO:0007669"/>
    <property type="project" value="InterPro"/>
</dbReference>
<feature type="compositionally biased region" description="Polar residues" evidence="4">
    <location>
        <begin position="445"/>
        <end position="467"/>
    </location>
</feature>
<feature type="region of interest" description="Disordered" evidence="4">
    <location>
        <begin position="431"/>
        <end position="474"/>
    </location>
</feature>
<dbReference type="Pfam" id="PF00010">
    <property type="entry name" value="HLH"/>
    <property type="match status" value="1"/>
</dbReference>